<dbReference type="AlphaFoldDB" id="A0AAV3U0V7"/>
<dbReference type="InterPro" id="IPR036061">
    <property type="entry name" value="CheW-like_dom_sf"/>
</dbReference>
<dbReference type="SUPFAM" id="SSF50341">
    <property type="entry name" value="CheW-like"/>
    <property type="match status" value="1"/>
</dbReference>
<reference evidence="3" key="1">
    <citation type="journal article" date="2019" name="Int. J. Syst. Evol. Microbiol.">
        <title>The Global Catalogue of Microorganisms (GCM) 10K type strain sequencing project: providing services to taxonomists for standard genome sequencing and annotation.</title>
        <authorList>
            <consortium name="The Broad Institute Genomics Platform"/>
            <consortium name="The Broad Institute Genome Sequencing Center for Infectious Disease"/>
            <person name="Wu L."/>
            <person name="Ma J."/>
        </authorList>
    </citation>
    <scope>NUCLEOTIDE SEQUENCE [LARGE SCALE GENOMIC DNA]</scope>
    <source>
        <strain evidence="3">JCM 19134</strain>
    </source>
</reference>
<dbReference type="GO" id="GO:0006935">
    <property type="term" value="P:chemotaxis"/>
    <property type="evidence" value="ECO:0007669"/>
    <property type="project" value="InterPro"/>
</dbReference>
<dbReference type="InterPro" id="IPR002545">
    <property type="entry name" value="CheW-lke_dom"/>
</dbReference>
<gene>
    <name evidence="2" type="ORF">GCM10025791_14660</name>
</gene>
<name>A0AAV3U0V7_9ALTE</name>
<dbReference type="Pfam" id="PF01584">
    <property type="entry name" value="CheW"/>
    <property type="match status" value="1"/>
</dbReference>
<dbReference type="EMBL" id="BAABLX010000009">
    <property type="protein sequence ID" value="GAA4937959.1"/>
    <property type="molecule type" value="Genomic_DNA"/>
</dbReference>
<keyword evidence="3" id="KW-1185">Reference proteome</keyword>
<dbReference type="InterPro" id="IPR039315">
    <property type="entry name" value="CheW"/>
</dbReference>
<dbReference type="Gene3D" id="2.40.50.180">
    <property type="entry name" value="CheA-289, Domain 4"/>
    <property type="match status" value="1"/>
</dbReference>
<sequence length="183" mass="20652">MEQTPAFQALVNLANRSRDSALGLPAREKTRQEWSGIGFRLLNQNFVVPMGQTSELLEVPNYTRLPNVKSWVRGVANVRGRLLPLYDLAVFLGHRLHNPQKLQRVLVLEANDLYCGLLVDQSFGIQHFLSEAYQMENSLGDADVEPFLLGNFKSDSTIWHVFSMVNLMESPQFMSAARTQMAG</sequence>
<proteinExistence type="predicted"/>
<evidence type="ECO:0000259" key="1">
    <source>
        <dbReference type="PROSITE" id="PS50851"/>
    </source>
</evidence>
<dbReference type="SMART" id="SM00260">
    <property type="entry name" value="CheW"/>
    <property type="match status" value="1"/>
</dbReference>
<dbReference type="Proteomes" id="UP001409585">
    <property type="component" value="Unassembled WGS sequence"/>
</dbReference>
<dbReference type="GO" id="GO:0007165">
    <property type="term" value="P:signal transduction"/>
    <property type="evidence" value="ECO:0007669"/>
    <property type="project" value="InterPro"/>
</dbReference>
<accession>A0AAV3U0V7</accession>
<dbReference type="PROSITE" id="PS50851">
    <property type="entry name" value="CHEW"/>
    <property type="match status" value="1"/>
</dbReference>
<evidence type="ECO:0000313" key="2">
    <source>
        <dbReference type="EMBL" id="GAA4937959.1"/>
    </source>
</evidence>
<dbReference type="PANTHER" id="PTHR22617:SF43">
    <property type="entry name" value="PROTEIN PILI"/>
    <property type="match status" value="1"/>
</dbReference>
<comment type="caution">
    <text evidence="2">The sequence shown here is derived from an EMBL/GenBank/DDBJ whole genome shotgun (WGS) entry which is preliminary data.</text>
</comment>
<protein>
    <submittedName>
        <fullName evidence="2">Chemotaxis protein CheW</fullName>
    </submittedName>
</protein>
<dbReference type="PANTHER" id="PTHR22617">
    <property type="entry name" value="CHEMOTAXIS SENSOR HISTIDINE KINASE-RELATED"/>
    <property type="match status" value="1"/>
</dbReference>
<dbReference type="Gene3D" id="2.30.30.40">
    <property type="entry name" value="SH3 Domains"/>
    <property type="match status" value="1"/>
</dbReference>
<dbReference type="RefSeq" id="WP_345419422.1">
    <property type="nucleotide sequence ID" value="NZ_AP031496.1"/>
</dbReference>
<evidence type="ECO:0000313" key="3">
    <source>
        <dbReference type="Proteomes" id="UP001409585"/>
    </source>
</evidence>
<dbReference type="GO" id="GO:0005829">
    <property type="term" value="C:cytosol"/>
    <property type="evidence" value="ECO:0007669"/>
    <property type="project" value="TreeGrafter"/>
</dbReference>
<organism evidence="2 3">
    <name type="scientific">Halioxenophilus aromaticivorans</name>
    <dbReference type="NCBI Taxonomy" id="1306992"/>
    <lineage>
        <taxon>Bacteria</taxon>
        <taxon>Pseudomonadati</taxon>
        <taxon>Pseudomonadota</taxon>
        <taxon>Gammaproteobacteria</taxon>
        <taxon>Alteromonadales</taxon>
        <taxon>Alteromonadaceae</taxon>
        <taxon>Halioxenophilus</taxon>
    </lineage>
</organism>
<feature type="domain" description="CheW-like" evidence="1">
    <location>
        <begin position="33"/>
        <end position="173"/>
    </location>
</feature>